<evidence type="ECO:0000256" key="1">
    <source>
        <dbReference type="ARBA" id="ARBA00044777"/>
    </source>
</evidence>
<dbReference type="InterPro" id="IPR003768">
    <property type="entry name" value="ScpA"/>
</dbReference>
<name>A0A059DXA7_9PROT</name>
<dbReference type="AlphaFoldDB" id="A0A059DXA7"/>
<dbReference type="OrthoDB" id="9793741at2"/>
<dbReference type="Pfam" id="PF02616">
    <property type="entry name" value="SMC_ScpA"/>
    <property type="match status" value="1"/>
</dbReference>
<reference evidence="2 3" key="1">
    <citation type="journal article" date="2014" name="Antonie Van Leeuwenhoek">
        <title>Hyphomonas beringensis sp. nov. and Hyphomonas chukchiensis sp. nov., isolated from surface seawater of the Bering Sea and Chukchi Sea.</title>
        <authorList>
            <person name="Li C."/>
            <person name="Lai Q."/>
            <person name="Li G."/>
            <person name="Dong C."/>
            <person name="Wang J."/>
            <person name="Liao Y."/>
            <person name="Shao Z."/>
        </authorList>
    </citation>
    <scope>NUCLEOTIDE SEQUENCE [LARGE SCALE GENOMIC DNA]</scope>
    <source>
        <strain evidence="2 3">22II1-22F38</strain>
    </source>
</reference>
<dbReference type="eggNOG" id="COG1354">
    <property type="taxonomic scope" value="Bacteria"/>
</dbReference>
<dbReference type="EMBL" id="AWFH01000062">
    <property type="protein sequence ID" value="KCZ58077.1"/>
    <property type="molecule type" value="Genomic_DNA"/>
</dbReference>
<dbReference type="Gene3D" id="6.10.250.2410">
    <property type="match status" value="1"/>
</dbReference>
<dbReference type="PANTHER" id="PTHR33969">
    <property type="entry name" value="SEGREGATION AND CONDENSATION PROTEIN A"/>
    <property type="match status" value="1"/>
</dbReference>
<protein>
    <recommendedName>
        <fullName evidence="1">Segregation and condensation protein A</fullName>
    </recommendedName>
</protein>
<dbReference type="STRING" id="1280948.HY36_11255"/>
<dbReference type="PATRIC" id="fig|1280948.3.peg.3372"/>
<accession>A0A059DXA7</accession>
<comment type="caution">
    <text evidence="2">The sequence shown here is derived from an EMBL/GenBank/DDBJ whole genome shotgun (WGS) entry which is preliminary data.</text>
</comment>
<evidence type="ECO:0000313" key="3">
    <source>
        <dbReference type="Proteomes" id="UP000024547"/>
    </source>
</evidence>
<sequence>MSSDMISIDALSADAQEAEAGDLFSVDVGGYEGPLHLLLELARKQKVDLLHLSMLSLAEQYLDFIDQAKSQRIDLAADYLLMASWLAFMKSRLLLPKPESTGEDEPTGEEMAERLAFRLKRLDAMRSAVQELEAGPILNNVVYLRGAPVQPKVVKHTEFKASLFELTQAFGAIRDRREKERPHTIEQQLVLPLELARTTLRALRQQLEQWSSLDEIRSTMTDVDPELPPRSVTASVFSAALELARDGEVDVRQKEHFAPLYLRNAGERPEGGQNATA</sequence>
<evidence type="ECO:0000313" key="2">
    <source>
        <dbReference type="EMBL" id="KCZ58077.1"/>
    </source>
</evidence>
<gene>
    <name evidence="2" type="ORF">HY36_11255</name>
</gene>
<organism evidence="2 3">
    <name type="scientific">Hyphomonas atlantica</name>
    <dbReference type="NCBI Taxonomy" id="1280948"/>
    <lineage>
        <taxon>Bacteria</taxon>
        <taxon>Pseudomonadati</taxon>
        <taxon>Pseudomonadota</taxon>
        <taxon>Alphaproteobacteria</taxon>
        <taxon>Hyphomonadales</taxon>
        <taxon>Hyphomonadaceae</taxon>
        <taxon>Hyphomonas</taxon>
    </lineage>
</organism>
<dbReference type="PANTHER" id="PTHR33969:SF2">
    <property type="entry name" value="SEGREGATION AND CONDENSATION PROTEIN A"/>
    <property type="match status" value="1"/>
</dbReference>
<dbReference type="Proteomes" id="UP000024547">
    <property type="component" value="Unassembled WGS sequence"/>
</dbReference>
<keyword evidence="3" id="KW-1185">Reference proteome</keyword>
<proteinExistence type="predicted"/>
<dbReference type="RefSeq" id="WP_035555240.1">
    <property type="nucleotide sequence ID" value="NZ_AWFH01000062.1"/>
</dbReference>